<dbReference type="KEGG" id="kcr:Kcr_1538"/>
<evidence type="ECO:0000256" key="1">
    <source>
        <dbReference type="SAM" id="Phobius"/>
    </source>
</evidence>
<accession>B1L755</accession>
<evidence type="ECO:0008006" key="4">
    <source>
        <dbReference type="Google" id="ProtNLM"/>
    </source>
</evidence>
<dbReference type="STRING" id="374847.Kcr_1538"/>
<dbReference type="EnsemblBacteria" id="ACB08284">
    <property type="protein sequence ID" value="ACB08284"/>
    <property type="gene ID" value="Kcr_1538"/>
</dbReference>
<proteinExistence type="predicted"/>
<evidence type="ECO:0000313" key="3">
    <source>
        <dbReference type="Proteomes" id="UP000001686"/>
    </source>
</evidence>
<protein>
    <recommendedName>
        <fullName evidence="4">Peroxiredoxin family protein</fullName>
    </recommendedName>
</protein>
<dbReference type="eggNOG" id="arCOG02064">
    <property type="taxonomic scope" value="Archaea"/>
</dbReference>
<evidence type="ECO:0000313" key="2">
    <source>
        <dbReference type="EMBL" id="ACB08284.1"/>
    </source>
</evidence>
<dbReference type="InParanoid" id="B1L755"/>
<name>B1L755_KORCO</name>
<dbReference type="EMBL" id="CP000968">
    <property type="protein sequence ID" value="ACB08284.1"/>
    <property type="molecule type" value="Genomic_DNA"/>
</dbReference>
<dbReference type="HOGENOM" id="CLU_094970_1_0_2"/>
<organism evidence="2 3">
    <name type="scientific">Korarchaeum cryptofilum (strain OPF8)</name>
    <dbReference type="NCBI Taxonomy" id="374847"/>
    <lineage>
        <taxon>Archaea</taxon>
        <taxon>Thermoproteota</taxon>
        <taxon>Candidatus Korarchaeia</taxon>
        <taxon>Candidatus Korarchaeales</taxon>
        <taxon>Candidatus Korarchaeaceae</taxon>
        <taxon>Candidatus Korarchaeum</taxon>
    </lineage>
</organism>
<dbReference type="Proteomes" id="UP000001686">
    <property type="component" value="Chromosome"/>
</dbReference>
<dbReference type="InterPro" id="IPR027396">
    <property type="entry name" value="DsrEFH-like"/>
</dbReference>
<keyword evidence="1" id="KW-0812">Transmembrane</keyword>
<keyword evidence="1" id="KW-0472">Membrane</keyword>
<dbReference type="PANTHER" id="PTHR34655:SF2">
    <property type="entry name" value="PEROXIREDOXIN FAMILY PROTEIN"/>
    <property type="match status" value="1"/>
</dbReference>
<dbReference type="Pfam" id="PF13686">
    <property type="entry name" value="DrsE_2"/>
    <property type="match status" value="1"/>
</dbReference>
<dbReference type="OrthoDB" id="69354at2157"/>
<dbReference type="RefSeq" id="WP_012310181.1">
    <property type="nucleotide sequence ID" value="NC_010482.1"/>
</dbReference>
<gene>
    <name evidence="2" type="ordered locus">Kcr_1538</name>
</gene>
<dbReference type="Gene3D" id="3.40.1260.10">
    <property type="entry name" value="DsrEFH-like"/>
    <property type="match status" value="1"/>
</dbReference>
<dbReference type="InterPro" id="IPR032836">
    <property type="entry name" value="DsrE2-like"/>
</dbReference>
<keyword evidence="1" id="KW-1133">Transmembrane helix</keyword>
<sequence length="155" mass="16810">MGKAKKLLIIASKGTLDMAYPPLILAQVGAAMGLEVGVFFTFWGLNIIRKDTVDKLKISPVGNPALGMPNILGILPGMTSLATSMMKKRIEGIKMASIRDMIKECKELGVKFYACSNTVELMGLKREQLIDEVDDIVGATAFLEMASEDAIVLFI</sequence>
<dbReference type="AlphaFoldDB" id="B1L755"/>
<keyword evidence="3" id="KW-1185">Reference proteome</keyword>
<feature type="transmembrane region" description="Helical" evidence="1">
    <location>
        <begin position="20"/>
        <end position="45"/>
    </location>
</feature>
<dbReference type="SUPFAM" id="SSF75169">
    <property type="entry name" value="DsrEFH-like"/>
    <property type="match status" value="1"/>
</dbReference>
<reference evidence="2 3" key="1">
    <citation type="journal article" date="2008" name="Proc. Natl. Acad. Sci. U.S.A.">
        <title>A korarchaeal genome reveals new insights into the evolution of the Archaea.</title>
        <authorList>
            <person name="Elkins J.G."/>
            <person name="Podar M."/>
            <person name="Graham D.E."/>
            <person name="Makarova K.S."/>
            <person name="Wolf Y."/>
            <person name="Randau L."/>
            <person name="Hedlund B.P."/>
            <person name="Brochier-Armanet C."/>
            <person name="Kunin V."/>
            <person name="Anderson I."/>
            <person name="Lapidus A."/>
            <person name="Goltsman E."/>
            <person name="Barry K."/>
            <person name="Koonin E.V."/>
            <person name="Hugenholtz P."/>
            <person name="Kyrpides N."/>
            <person name="Wanner G."/>
            <person name="Richardson P."/>
            <person name="Keller M."/>
            <person name="Stetter K.O."/>
        </authorList>
    </citation>
    <scope>NUCLEOTIDE SEQUENCE [LARGE SCALE GENOMIC DNA]</scope>
    <source>
        <strain evidence="3">OPF8</strain>
    </source>
</reference>
<dbReference type="FunCoup" id="B1L755">
    <property type="interactions" value="1"/>
</dbReference>
<dbReference type="GeneID" id="6094815"/>
<dbReference type="PANTHER" id="PTHR34655">
    <property type="entry name" value="CONSERVED WITHIN P. AEROPHILUM"/>
    <property type="match status" value="1"/>
</dbReference>
<dbReference type="PhylomeDB" id="B1L755"/>